<dbReference type="GO" id="GO:0051082">
    <property type="term" value="F:unfolded protein binding"/>
    <property type="evidence" value="ECO:0007669"/>
    <property type="project" value="InterPro"/>
</dbReference>
<keyword evidence="2 4" id="KW-0732">Signal</keyword>
<evidence type="ECO:0000313" key="6">
    <source>
        <dbReference type="Proteomes" id="UP000559987"/>
    </source>
</evidence>
<dbReference type="RefSeq" id="WP_183908917.1">
    <property type="nucleotide sequence ID" value="NZ_JACHXZ010000001.1"/>
</dbReference>
<dbReference type="Proteomes" id="UP000559987">
    <property type="component" value="Unassembled WGS sequence"/>
</dbReference>
<sequence>MSKLNSILILTVALLAAPLAMAADKVVVFDLQSAILNTDVAKKRMQDMQANSEFASMQAKFESLRAELQKMAKEAEKNGVTWNQEQAAEHRKKMEYARADLELVVKKLQAERNATAQRVMEELNPKAQVALKDVISAEGIGLVLSTQTAYYAEPSLDITAKVTEKLNKAK</sequence>
<gene>
    <name evidence="5" type="ORF">FHS30_001032</name>
</gene>
<organism evidence="5 6">
    <name type="scientific">Simiduia aestuariiviva</name>
    <dbReference type="NCBI Taxonomy" id="1510459"/>
    <lineage>
        <taxon>Bacteria</taxon>
        <taxon>Pseudomonadati</taxon>
        <taxon>Pseudomonadota</taxon>
        <taxon>Gammaproteobacteria</taxon>
        <taxon>Cellvibrionales</taxon>
        <taxon>Cellvibrionaceae</taxon>
        <taxon>Simiduia</taxon>
    </lineage>
</organism>
<dbReference type="AlphaFoldDB" id="A0A839UPW9"/>
<evidence type="ECO:0000256" key="4">
    <source>
        <dbReference type="SAM" id="SignalP"/>
    </source>
</evidence>
<dbReference type="PANTHER" id="PTHR35089">
    <property type="entry name" value="CHAPERONE PROTEIN SKP"/>
    <property type="match status" value="1"/>
</dbReference>
<evidence type="ECO:0000313" key="5">
    <source>
        <dbReference type="EMBL" id="MBB3167856.1"/>
    </source>
</evidence>
<evidence type="ECO:0000256" key="2">
    <source>
        <dbReference type="ARBA" id="ARBA00022729"/>
    </source>
</evidence>
<dbReference type="PANTHER" id="PTHR35089:SF1">
    <property type="entry name" value="CHAPERONE PROTEIN SKP"/>
    <property type="match status" value="1"/>
</dbReference>
<evidence type="ECO:0000256" key="3">
    <source>
        <dbReference type="SAM" id="Coils"/>
    </source>
</evidence>
<feature type="signal peptide" evidence="4">
    <location>
        <begin position="1"/>
        <end position="22"/>
    </location>
</feature>
<dbReference type="SUPFAM" id="SSF111384">
    <property type="entry name" value="OmpH-like"/>
    <property type="match status" value="1"/>
</dbReference>
<dbReference type="GO" id="GO:0050821">
    <property type="term" value="P:protein stabilization"/>
    <property type="evidence" value="ECO:0007669"/>
    <property type="project" value="TreeGrafter"/>
</dbReference>
<feature type="coiled-coil region" evidence="3">
    <location>
        <begin position="54"/>
        <end position="118"/>
    </location>
</feature>
<keyword evidence="3" id="KW-0175">Coiled coil</keyword>
<comment type="similarity">
    <text evidence="1">Belongs to the Skp family.</text>
</comment>
<protein>
    <submittedName>
        <fullName evidence="5">Outer membrane protein</fullName>
    </submittedName>
</protein>
<evidence type="ECO:0000256" key="1">
    <source>
        <dbReference type="ARBA" id="ARBA00009091"/>
    </source>
</evidence>
<feature type="chain" id="PRO_5032861396" evidence="4">
    <location>
        <begin position="23"/>
        <end position="170"/>
    </location>
</feature>
<dbReference type="Pfam" id="PF03938">
    <property type="entry name" value="OmpH"/>
    <property type="match status" value="1"/>
</dbReference>
<dbReference type="InterPro" id="IPR024930">
    <property type="entry name" value="Skp_dom_sf"/>
</dbReference>
<keyword evidence="6" id="KW-1185">Reference proteome</keyword>
<dbReference type="Gene3D" id="3.30.910.20">
    <property type="entry name" value="Skp domain"/>
    <property type="match status" value="1"/>
</dbReference>
<name>A0A839UPW9_9GAMM</name>
<reference evidence="5 6" key="1">
    <citation type="submission" date="2020-08" db="EMBL/GenBank/DDBJ databases">
        <title>Genomic Encyclopedia of Type Strains, Phase III (KMG-III): the genomes of soil and plant-associated and newly described type strains.</title>
        <authorList>
            <person name="Whitman W."/>
        </authorList>
    </citation>
    <scope>NUCLEOTIDE SEQUENCE [LARGE SCALE GENOMIC DNA]</scope>
    <source>
        <strain evidence="5 6">CECT 8571</strain>
    </source>
</reference>
<accession>A0A839UPW9</accession>
<dbReference type="EMBL" id="JACHXZ010000001">
    <property type="protein sequence ID" value="MBB3167856.1"/>
    <property type="molecule type" value="Genomic_DNA"/>
</dbReference>
<dbReference type="GO" id="GO:0005829">
    <property type="term" value="C:cytosol"/>
    <property type="evidence" value="ECO:0007669"/>
    <property type="project" value="TreeGrafter"/>
</dbReference>
<dbReference type="SMART" id="SM00935">
    <property type="entry name" value="OmpH"/>
    <property type="match status" value="1"/>
</dbReference>
<dbReference type="InterPro" id="IPR005632">
    <property type="entry name" value="Chaperone_Skp"/>
</dbReference>
<proteinExistence type="inferred from homology"/>
<comment type="caution">
    <text evidence="5">The sequence shown here is derived from an EMBL/GenBank/DDBJ whole genome shotgun (WGS) entry which is preliminary data.</text>
</comment>